<feature type="region of interest" description="Disordered" evidence="2">
    <location>
        <begin position="548"/>
        <end position="569"/>
    </location>
</feature>
<reference evidence="5" key="1">
    <citation type="submission" date="2022-11" db="EMBL/GenBank/DDBJ databases">
        <title>Centuries of genome instability and evolution in soft-shell clam transmissible cancer (bioRxiv).</title>
        <authorList>
            <person name="Hart S.F.M."/>
            <person name="Yonemitsu M.A."/>
            <person name="Giersch R.M."/>
            <person name="Beal B.F."/>
            <person name="Arriagada G."/>
            <person name="Davis B.W."/>
            <person name="Ostrander E.A."/>
            <person name="Goff S.P."/>
            <person name="Metzger M.J."/>
        </authorList>
    </citation>
    <scope>NUCLEOTIDE SEQUENCE</scope>
    <source>
        <strain evidence="5">MELC-2E11</strain>
        <tissue evidence="5">Siphon/mantle</tissue>
    </source>
</reference>
<feature type="compositionally biased region" description="Basic and acidic residues" evidence="2">
    <location>
        <begin position="871"/>
        <end position="881"/>
    </location>
</feature>
<dbReference type="PANTHER" id="PTHR24043">
    <property type="entry name" value="SCAVENGER RECEPTOR CLASS F"/>
    <property type="match status" value="1"/>
</dbReference>
<feature type="compositionally biased region" description="Polar residues" evidence="2">
    <location>
        <begin position="882"/>
        <end position="911"/>
    </location>
</feature>
<evidence type="ECO:0000313" key="5">
    <source>
        <dbReference type="EMBL" id="WAR22765.1"/>
    </source>
</evidence>
<feature type="compositionally biased region" description="Basic and acidic residues" evidence="2">
    <location>
        <begin position="776"/>
        <end position="791"/>
    </location>
</feature>
<feature type="compositionally biased region" description="Polar residues" evidence="2">
    <location>
        <begin position="924"/>
        <end position="939"/>
    </location>
</feature>
<keyword evidence="3" id="KW-0812">Transmembrane</keyword>
<dbReference type="PROSITE" id="PS50011">
    <property type="entry name" value="PROTEIN_KINASE_DOM"/>
    <property type="match status" value="1"/>
</dbReference>
<keyword evidence="1" id="KW-0245">EGF-like domain</keyword>
<evidence type="ECO:0000256" key="3">
    <source>
        <dbReference type="SAM" id="Phobius"/>
    </source>
</evidence>
<evidence type="ECO:0000256" key="2">
    <source>
        <dbReference type="SAM" id="MobiDB-lite"/>
    </source>
</evidence>
<dbReference type="Pfam" id="PF00069">
    <property type="entry name" value="Pkinase"/>
    <property type="match status" value="1"/>
</dbReference>
<evidence type="ECO:0000313" key="6">
    <source>
        <dbReference type="Proteomes" id="UP001164746"/>
    </source>
</evidence>
<dbReference type="PANTHER" id="PTHR24043:SF8">
    <property type="entry name" value="EGF-LIKE DOMAIN-CONTAINING PROTEIN"/>
    <property type="match status" value="1"/>
</dbReference>
<sequence length="939" mass="102286">MDDTCDFYGNCLFGCKPFWEGPSSSTKCKVCQSGFYPAQNRAVCNSCDDRHCIGTCSQSTGDCPEGCEAGWYGKDFFCNLECKVNNCAQCALGFMNTELCVRCNPGYYVNDGGCTICPENCKDNLCYELKSTCKNGCKAGYYGDNCQWECNSGCDNGECDPDTGNCVCKYGWFSDRCDRLCPNYCSSDTCASYNVTAGCASCEPGRYGRVCELKCSSNCSPKGYISNNYIYCNKVNGSCDGPCQNGFYGHNCSTTCPGGCGGSCDQDTGMCISGCEIHNYGKLCHLCPKNCVRSQLAYKRTCDMDTGECFLGCAAGFYGPLCSITCDANKHCKDNKCDDSGKCELECEQSGICVGDCPAGFFGPKCDKKCSSTCTGGVCSKELGSCVYGCLDVVMYGTQCDKLCPVTCVNQSCDRKTGHCITCGIGKYGSICTDDCLPGWWGEGCRETCGHCKDSNPCNIINGNCPLSAGCEVGWTGAKCLQGSQRSHQMNTAERSNLAIALGVSVSVVLVIIVLVAIFYWWRRKSHEKTSHNEPEPAVVSTTTIEAMGSGLDEPGSGDSDRDSARSDTKLLAEETSGLRVTSGSSLRESHHHRLYEGQVLVGGTFHDCCVRITHLGEVESKSKEVWRRLMNETEIQRLSCSHSNVVQLLQTYQNRSIFCVAFDVCMRNSLHDFLLAMPPGRKGNRDIVIPLTKICVDIAAALSHLHSLHVLHRQLRPCHVYMTGAGEAKLGDFYWAKLVSGTDTQTVEEFVVEGGKMRLAPETLLNSHYTDKTDIVSESKETALEKERRHGQPLNSRQLPTSKEDVSVILNPKFGARYANKQFPLYENQHSIKAEACDQDTFSTKHTGIPSANPGATGRPSARPKASYQELHRMIRESHLPSKTQPSIITQPPRPSSTNHPDPASPNLQDPASPKYPDPASPNYPTSTNHPDPASPNC</sequence>
<dbReference type="Gene3D" id="2.170.300.10">
    <property type="entry name" value="Tie2 ligand-binding domain superfamily"/>
    <property type="match status" value="1"/>
</dbReference>
<accession>A0ABY7FKM7</accession>
<evidence type="ECO:0000259" key="4">
    <source>
        <dbReference type="PROSITE" id="PS50011"/>
    </source>
</evidence>
<dbReference type="Gene3D" id="1.10.510.10">
    <property type="entry name" value="Transferase(Phosphotransferase) domain 1"/>
    <property type="match status" value="1"/>
</dbReference>
<keyword evidence="3" id="KW-1133">Transmembrane helix</keyword>
<dbReference type="InterPro" id="IPR000719">
    <property type="entry name" value="Prot_kinase_dom"/>
</dbReference>
<organism evidence="5 6">
    <name type="scientific">Mya arenaria</name>
    <name type="common">Soft-shell clam</name>
    <dbReference type="NCBI Taxonomy" id="6604"/>
    <lineage>
        <taxon>Eukaryota</taxon>
        <taxon>Metazoa</taxon>
        <taxon>Spiralia</taxon>
        <taxon>Lophotrochozoa</taxon>
        <taxon>Mollusca</taxon>
        <taxon>Bivalvia</taxon>
        <taxon>Autobranchia</taxon>
        <taxon>Heteroconchia</taxon>
        <taxon>Euheterodonta</taxon>
        <taxon>Imparidentia</taxon>
        <taxon>Neoheterodontei</taxon>
        <taxon>Myida</taxon>
        <taxon>Myoidea</taxon>
        <taxon>Myidae</taxon>
        <taxon>Mya</taxon>
    </lineage>
</organism>
<dbReference type="Proteomes" id="UP001164746">
    <property type="component" value="Chromosome 13"/>
</dbReference>
<feature type="transmembrane region" description="Helical" evidence="3">
    <location>
        <begin position="498"/>
        <end position="522"/>
    </location>
</feature>
<dbReference type="InterPro" id="IPR000742">
    <property type="entry name" value="EGF"/>
</dbReference>
<keyword evidence="6" id="KW-1185">Reference proteome</keyword>
<protein>
    <submittedName>
        <fullName evidence="5">DRPR-like protein</fullName>
    </submittedName>
</protein>
<dbReference type="InterPro" id="IPR042635">
    <property type="entry name" value="MEGF10/SREC1/2-like"/>
</dbReference>
<keyword evidence="3" id="KW-0472">Membrane</keyword>
<feature type="domain" description="Protein kinase" evidence="4">
    <location>
        <begin position="581"/>
        <end position="876"/>
    </location>
</feature>
<dbReference type="SMART" id="SM00181">
    <property type="entry name" value="EGF"/>
    <property type="match status" value="8"/>
</dbReference>
<feature type="region of interest" description="Disordered" evidence="2">
    <location>
        <begin position="844"/>
        <end position="939"/>
    </location>
</feature>
<dbReference type="SMART" id="SM00220">
    <property type="entry name" value="S_TKc"/>
    <property type="match status" value="1"/>
</dbReference>
<name>A0ABY7FKM7_MYAAR</name>
<dbReference type="EMBL" id="CP111024">
    <property type="protein sequence ID" value="WAR22765.1"/>
    <property type="molecule type" value="Genomic_DNA"/>
</dbReference>
<feature type="compositionally biased region" description="Basic and acidic residues" evidence="2">
    <location>
        <begin position="559"/>
        <end position="569"/>
    </location>
</feature>
<dbReference type="InterPro" id="IPR011009">
    <property type="entry name" value="Kinase-like_dom_sf"/>
</dbReference>
<feature type="region of interest" description="Disordered" evidence="2">
    <location>
        <begin position="776"/>
        <end position="800"/>
    </location>
</feature>
<proteinExistence type="predicted"/>
<evidence type="ECO:0000256" key="1">
    <source>
        <dbReference type="ARBA" id="ARBA00022536"/>
    </source>
</evidence>
<gene>
    <name evidence="5" type="ORF">MAR_036434</name>
</gene>
<dbReference type="SUPFAM" id="SSF56112">
    <property type="entry name" value="Protein kinase-like (PK-like)"/>
    <property type="match status" value="1"/>
</dbReference>